<protein>
    <recommendedName>
        <fullName evidence="3">Dockerin domain-containing protein</fullName>
    </recommendedName>
</protein>
<name>A0A0S7XP07_UNCSA</name>
<proteinExistence type="predicted"/>
<dbReference type="GO" id="GO:0000272">
    <property type="term" value="P:polysaccharide catabolic process"/>
    <property type="evidence" value="ECO:0007669"/>
    <property type="project" value="InterPro"/>
</dbReference>
<comment type="caution">
    <text evidence="1">The sequence shown here is derived from an EMBL/GenBank/DDBJ whole genome shotgun (WGS) entry which is preliminary data.</text>
</comment>
<evidence type="ECO:0008006" key="3">
    <source>
        <dbReference type="Google" id="ProtNLM"/>
    </source>
</evidence>
<dbReference type="Proteomes" id="UP000051861">
    <property type="component" value="Unassembled WGS sequence"/>
</dbReference>
<evidence type="ECO:0000313" key="1">
    <source>
        <dbReference type="EMBL" id="KPJ64102.1"/>
    </source>
</evidence>
<reference evidence="1 2" key="1">
    <citation type="journal article" date="2015" name="Microbiome">
        <title>Genomic resolution of linkages in carbon, nitrogen, and sulfur cycling among widespread estuary sediment bacteria.</title>
        <authorList>
            <person name="Baker B.J."/>
            <person name="Lazar C.S."/>
            <person name="Teske A.P."/>
            <person name="Dick G.J."/>
        </authorList>
    </citation>
    <scope>NUCLEOTIDE SEQUENCE [LARGE SCALE GENOMIC DNA]</scope>
    <source>
        <strain evidence="1">DG_54_3</strain>
    </source>
</reference>
<gene>
    <name evidence="1" type="ORF">AMJ44_13375</name>
</gene>
<dbReference type="Gene3D" id="1.10.1330.10">
    <property type="entry name" value="Dockerin domain"/>
    <property type="match status" value="1"/>
</dbReference>
<accession>A0A0S7XP07</accession>
<dbReference type="InterPro" id="IPR036439">
    <property type="entry name" value="Dockerin_dom_sf"/>
</dbReference>
<dbReference type="SUPFAM" id="SSF63446">
    <property type="entry name" value="Type I dockerin domain"/>
    <property type="match status" value="1"/>
</dbReference>
<evidence type="ECO:0000313" key="2">
    <source>
        <dbReference type="Proteomes" id="UP000051861"/>
    </source>
</evidence>
<sequence>MKLKNTTCYLLSYFLFPFFLFSPWDGSIKAQGLNQKLEWVGLGAYDHADVSSSSSDLQNDTADVTVEHATAYPGSKDFLVTVSLKNPVPIVGFDFVISITQADLADFSTVRIYVDSLDTCTAPEDTCWKFFAIRECLVVPGEVIEGWAFLQVRGETGDTTQPDCDQLWTLGMDLYNPIPPQTDYVTLFEFGVDLSCVPDSLTDRTVTFVMTGNLSDELGRLVSLRYHPGELTIWSSVPGDANNDSLVGLTDVLFLINYLYKGGPAPCVKEAADPKADCVVDLGDVVYMINFLFRGGPAPVPGCAH</sequence>
<organism evidence="1 2">
    <name type="scientific">candidate division WOR-1 bacterium DG_54_3</name>
    <dbReference type="NCBI Taxonomy" id="1703775"/>
    <lineage>
        <taxon>Bacteria</taxon>
        <taxon>Bacillati</taxon>
        <taxon>Saganbacteria</taxon>
    </lineage>
</organism>
<dbReference type="EMBL" id="LIZX01000199">
    <property type="protein sequence ID" value="KPJ64102.1"/>
    <property type="molecule type" value="Genomic_DNA"/>
</dbReference>
<dbReference type="AlphaFoldDB" id="A0A0S7XP07"/>